<dbReference type="InterPro" id="IPR017900">
    <property type="entry name" value="4Fe4S_Fe_S_CS"/>
</dbReference>
<dbReference type="Gene3D" id="3.30.70.20">
    <property type="match status" value="2"/>
</dbReference>
<evidence type="ECO:0000259" key="5">
    <source>
        <dbReference type="PROSITE" id="PS51379"/>
    </source>
</evidence>
<keyword evidence="7" id="KW-1185">Reference proteome</keyword>
<keyword evidence="4" id="KW-0411">Iron-sulfur</keyword>
<evidence type="ECO:0000313" key="6">
    <source>
        <dbReference type="EMBL" id="ACV21849.1"/>
    </source>
</evidence>
<protein>
    <submittedName>
        <fullName evidence="6">Fe-S-cluster-containing hydrogenase subunit</fullName>
    </submittedName>
</protein>
<dbReference type="InterPro" id="IPR050954">
    <property type="entry name" value="ET_IronSulfur_Cluster-Binding"/>
</dbReference>
<feature type="domain" description="4Fe-4S ferredoxin-type" evidence="5">
    <location>
        <begin position="89"/>
        <end position="119"/>
    </location>
</feature>
<keyword evidence="3" id="KW-0408">Iron</keyword>
<dbReference type="PROSITE" id="PS51379">
    <property type="entry name" value="4FE4S_FER_2"/>
    <property type="match status" value="3"/>
</dbReference>
<dbReference type="AlphaFoldDB" id="C7N4L4"/>
<keyword evidence="2" id="KW-0479">Metal-binding</keyword>
<dbReference type="eggNOG" id="COG0437">
    <property type="taxonomic scope" value="Bacteria"/>
</dbReference>
<dbReference type="SUPFAM" id="SSF54862">
    <property type="entry name" value="4Fe-4S ferredoxins"/>
    <property type="match status" value="1"/>
</dbReference>
<dbReference type="Pfam" id="PF13247">
    <property type="entry name" value="Fer4_11"/>
    <property type="match status" value="2"/>
</dbReference>
<sequence length="212" mass="23510">MTKYAIVVDEHRCIGCWSCSVACKLENNLPDQSWWNTVLTVGGDSVNTPAGEYGKNTITFNPYHCMHCDTPACTAVCPTGATYKDEETGIVMQNVSECIGCRSCIEACPYTGVRTYLEEDPIPAMEWPVGNQQAPDHLVNTVEKCIMCYYRVKDGKDPACVEGCPAYARVFGDLDDPESEVSKLLAEREYYVLNPEAGTGPNVYYLKDTTQR</sequence>
<dbReference type="STRING" id="471855.Shel_07930"/>
<dbReference type="PROSITE" id="PS00198">
    <property type="entry name" value="4FE4S_FER_1"/>
    <property type="match status" value="1"/>
</dbReference>
<dbReference type="GO" id="GO:0051539">
    <property type="term" value="F:4 iron, 4 sulfur cluster binding"/>
    <property type="evidence" value="ECO:0007669"/>
    <property type="project" value="UniProtKB-KW"/>
</dbReference>
<dbReference type="KEGG" id="shi:Shel_07930"/>
<dbReference type="EMBL" id="CP001684">
    <property type="protein sequence ID" value="ACV21849.1"/>
    <property type="molecule type" value="Genomic_DNA"/>
</dbReference>
<evidence type="ECO:0000256" key="4">
    <source>
        <dbReference type="ARBA" id="ARBA00023014"/>
    </source>
</evidence>
<keyword evidence="1" id="KW-0004">4Fe-4S</keyword>
<proteinExistence type="predicted"/>
<dbReference type="Proteomes" id="UP000002026">
    <property type="component" value="Chromosome"/>
</dbReference>
<dbReference type="RefSeq" id="WP_012797953.1">
    <property type="nucleotide sequence ID" value="NC_013165.1"/>
</dbReference>
<name>C7N4L4_SLAHD</name>
<dbReference type="HOGENOM" id="CLU_043374_1_0_11"/>
<gene>
    <name evidence="6" type="ordered locus">Shel_07930</name>
</gene>
<dbReference type="InterPro" id="IPR017896">
    <property type="entry name" value="4Fe4S_Fe-S-bd"/>
</dbReference>
<evidence type="ECO:0000256" key="3">
    <source>
        <dbReference type="ARBA" id="ARBA00023004"/>
    </source>
</evidence>
<feature type="domain" description="4Fe-4S ferredoxin-type" evidence="5">
    <location>
        <begin position="56"/>
        <end position="87"/>
    </location>
</feature>
<evidence type="ECO:0000313" key="7">
    <source>
        <dbReference type="Proteomes" id="UP000002026"/>
    </source>
</evidence>
<dbReference type="PANTHER" id="PTHR43177">
    <property type="entry name" value="PROTEIN NRFC"/>
    <property type="match status" value="1"/>
</dbReference>
<dbReference type="PANTHER" id="PTHR43177:SF3">
    <property type="entry name" value="PROTEIN NRFC HOMOLOG"/>
    <property type="match status" value="1"/>
</dbReference>
<feature type="domain" description="4Fe-4S ferredoxin-type" evidence="5">
    <location>
        <begin position="4"/>
        <end position="33"/>
    </location>
</feature>
<organism evidence="6 7">
    <name type="scientific">Slackia heliotrinireducens (strain ATCC 29202 / DSM 20476 / NCTC 11029 / RHS 1)</name>
    <name type="common">Peptococcus heliotrinreducens</name>
    <dbReference type="NCBI Taxonomy" id="471855"/>
    <lineage>
        <taxon>Bacteria</taxon>
        <taxon>Bacillati</taxon>
        <taxon>Actinomycetota</taxon>
        <taxon>Coriobacteriia</taxon>
        <taxon>Eggerthellales</taxon>
        <taxon>Eggerthellaceae</taxon>
        <taxon>Slackia</taxon>
    </lineage>
</organism>
<evidence type="ECO:0000256" key="1">
    <source>
        <dbReference type="ARBA" id="ARBA00022485"/>
    </source>
</evidence>
<evidence type="ECO:0000256" key="2">
    <source>
        <dbReference type="ARBA" id="ARBA00022723"/>
    </source>
</evidence>
<dbReference type="GO" id="GO:0046872">
    <property type="term" value="F:metal ion binding"/>
    <property type="evidence" value="ECO:0007669"/>
    <property type="project" value="UniProtKB-KW"/>
</dbReference>
<reference evidence="6 7" key="1">
    <citation type="journal article" date="2009" name="Stand. Genomic Sci.">
        <title>Complete genome sequence of Slackia heliotrinireducens type strain (RHS 1).</title>
        <authorList>
            <person name="Pukall R."/>
            <person name="Lapidus A."/>
            <person name="Nolan M."/>
            <person name="Copeland A."/>
            <person name="Glavina Del Rio T."/>
            <person name="Lucas S."/>
            <person name="Chen F."/>
            <person name="Tice H."/>
            <person name="Cheng J.F."/>
            <person name="Chertkov O."/>
            <person name="Bruce D."/>
            <person name="Goodwin L."/>
            <person name="Kuske C."/>
            <person name="Brettin T."/>
            <person name="Detter J.C."/>
            <person name="Han C."/>
            <person name="Pitluck S."/>
            <person name="Pati A."/>
            <person name="Mavrommatis K."/>
            <person name="Ivanova N."/>
            <person name="Ovchinnikova G."/>
            <person name="Chen A."/>
            <person name="Palaniappan K."/>
            <person name="Schneider S."/>
            <person name="Rohde M."/>
            <person name="Chain P."/>
            <person name="D'haeseleer P."/>
            <person name="Goker M."/>
            <person name="Bristow J."/>
            <person name="Eisen J.A."/>
            <person name="Markowitz V."/>
            <person name="Kyrpides N.C."/>
            <person name="Klenk H.P."/>
            <person name="Hugenholtz P."/>
        </authorList>
    </citation>
    <scope>NUCLEOTIDE SEQUENCE [LARGE SCALE GENOMIC DNA]</scope>
    <source>
        <strain evidence="7">ATCC 29202 / DSM 20476 / NCTC 11029 / RHS 1</strain>
    </source>
</reference>
<accession>C7N4L4</accession>
<dbReference type="CDD" id="cd10551">
    <property type="entry name" value="PsrB"/>
    <property type="match status" value="1"/>
</dbReference>